<dbReference type="InterPro" id="IPR001828">
    <property type="entry name" value="ANF_lig-bd_rcpt"/>
</dbReference>
<feature type="transmembrane region" description="Helical" evidence="6">
    <location>
        <begin position="1079"/>
        <end position="1098"/>
    </location>
</feature>
<accession>A0A0G4F2R5</accession>
<keyword evidence="11" id="KW-1185">Reference proteome</keyword>
<dbReference type="SMART" id="SM01411">
    <property type="entry name" value="Ephrin_rec_like"/>
    <property type="match status" value="3"/>
</dbReference>
<evidence type="ECO:0000313" key="10">
    <source>
        <dbReference type="EMBL" id="CEM05859.1"/>
    </source>
</evidence>
<evidence type="ECO:0000256" key="4">
    <source>
        <dbReference type="ARBA" id="ARBA00023136"/>
    </source>
</evidence>
<evidence type="ECO:0000256" key="1">
    <source>
        <dbReference type="ARBA" id="ARBA00004370"/>
    </source>
</evidence>
<evidence type="ECO:0000256" key="2">
    <source>
        <dbReference type="ARBA" id="ARBA00022692"/>
    </source>
</evidence>
<organism evidence="10 11">
    <name type="scientific">Vitrella brassicaformis (strain CCMP3155)</name>
    <dbReference type="NCBI Taxonomy" id="1169540"/>
    <lineage>
        <taxon>Eukaryota</taxon>
        <taxon>Sar</taxon>
        <taxon>Alveolata</taxon>
        <taxon>Colpodellida</taxon>
        <taxon>Vitrellaceae</taxon>
        <taxon>Vitrella</taxon>
    </lineage>
</organism>
<evidence type="ECO:0000259" key="8">
    <source>
        <dbReference type="Pfam" id="PF01094"/>
    </source>
</evidence>
<dbReference type="SUPFAM" id="SSF53822">
    <property type="entry name" value="Periplasmic binding protein-like I"/>
    <property type="match status" value="1"/>
</dbReference>
<proteinExistence type="predicted"/>
<dbReference type="InterPro" id="IPR009030">
    <property type="entry name" value="Growth_fac_rcpt_cys_sf"/>
</dbReference>
<keyword evidence="3 6" id="KW-1133">Transmembrane helix</keyword>
<feature type="transmembrane region" description="Helical" evidence="6">
    <location>
        <begin position="833"/>
        <end position="854"/>
    </location>
</feature>
<feature type="signal peptide" evidence="7">
    <location>
        <begin position="1"/>
        <end position="26"/>
    </location>
</feature>
<dbReference type="STRING" id="1169540.A0A0G4F2R5"/>
<evidence type="ECO:0000256" key="6">
    <source>
        <dbReference type="SAM" id="Phobius"/>
    </source>
</evidence>
<dbReference type="OMA" id="CCHISSA"/>
<protein>
    <recommendedName>
        <fullName evidence="12">Tyrosine-protein kinase ephrin type A/B receptor-like domain-containing protein</fullName>
    </recommendedName>
</protein>
<feature type="region of interest" description="Disordered" evidence="5">
    <location>
        <begin position="1330"/>
        <end position="1441"/>
    </location>
</feature>
<feature type="transmembrane region" description="Helical" evidence="6">
    <location>
        <begin position="1022"/>
        <end position="1048"/>
    </location>
</feature>
<dbReference type="EMBL" id="CDMY01000365">
    <property type="protein sequence ID" value="CEM05859.1"/>
    <property type="molecule type" value="Genomic_DNA"/>
</dbReference>
<feature type="domain" description="Tyrosine-protein kinase ephrin type A/B receptor-like" evidence="9">
    <location>
        <begin position="623"/>
        <end position="669"/>
    </location>
</feature>
<keyword evidence="2 6" id="KW-0812">Transmembrane</keyword>
<feature type="domain" description="Receptor ligand binding region" evidence="8">
    <location>
        <begin position="78"/>
        <end position="286"/>
    </location>
</feature>
<feature type="compositionally biased region" description="Polar residues" evidence="5">
    <location>
        <begin position="1359"/>
        <end position="1368"/>
    </location>
</feature>
<feature type="region of interest" description="Disordered" evidence="5">
    <location>
        <begin position="1471"/>
        <end position="1497"/>
    </location>
</feature>
<dbReference type="Proteomes" id="UP000041254">
    <property type="component" value="Unassembled WGS sequence"/>
</dbReference>
<keyword evidence="7" id="KW-0732">Signal</keyword>
<dbReference type="OrthoDB" id="413581at2759"/>
<evidence type="ECO:0000256" key="5">
    <source>
        <dbReference type="SAM" id="MobiDB-lite"/>
    </source>
</evidence>
<dbReference type="SUPFAM" id="SSF57184">
    <property type="entry name" value="Growth factor receptor domain"/>
    <property type="match status" value="2"/>
</dbReference>
<feature type="compositionally biased region" description="Basic and acidic residues" evidence="5">
    <location>
        <begin position="1413"/>
        <end position="1425"/>
    </location>
</feature>
<feature type="transmembrane region" description="Helical" evidence="6">
    <location>
        <begin position="1165"/>
        <end position="1185"/>
    </location>
</feature>
<dbReference type="InterPro" id="IPR011641">
    <property type="entry name" value="Tyr-kin_ephrin_A/B_rcpt-like"/>
</dbReference>
<dbReference type="PANTHER" id="PTHR11319:SF35">
    <property type="entry name" value="OUTER MEMBRANE PROTEIN PMPC-RELATED"/>
    <property type="match status" value="1"/>
</dbReference>
<reference evidence="10 11" key="1">
    <citation type="submission" date="2014-11" db="EMBL/GenBank/DDBJ databases">
        <authorList>
            <person name="Zhu J."/>
            <person name="Qi W."/>
            <person name="Song R."/>
        </authorList>
    </citation>
    <scope>NUCLEOTIDE SEQUENCE [LARGE SCALE GENOMIC DNA]</scope>
</reference>
<keyword evidence="4 6" id="KW-0472">Membrane</keyword>
<dbReference type="InterPro" id="IPR028082">
    <property type="entry name" value="Peripla_BP_I"/>
</dbReference>
<feature type="transmembrane region" description="Helical" evidence="6">
    <location>
        <begin position="1104"/>
        <end position="1124"/>
    </location>
</feature>
<evidence type="ECO:0000256" key="7">
    <source>
        <dbReference type="SAM" id="SignalP"/>
    </source>
</evidence>
<sequence>MSPRTTRVVFHLSVTLVFLRVWPAAAAPADGTLHLGYGGDFRYQSFAWIWPIQALVAKLVWERSYGPLLPVPKAEKRDFDIQLDIIDTLGNQTRTIEWAEKLMRPCGGTSTGVNALMCCHISSASRAIASLGSAFGTVQVSDLSADPDLQLRSFYPYFFRTLHGGSVCEPYRGIVTKWSFKRITYFYPDTTIGQEQFNRFDYCTKDENITLRGESLQEFPDPREFDSKEAYDYVVEVTRQLWSNRIDASIEAASNRIFVVFLSRGFSVFLPLVVEKGLVGKGYFWRFITSEIVTSPEGPLYWTPDVIGKFAGGMVERTDVRGQNYGAFVDFWNTLKPSDFPEPMPCYLYGGCDKKGICDRNVTSESNCTAQNGIFYEGGLAASYVKYGFIHANHSDADIFKEIPEPDPETQGEGTRAFDGMMALITATNRLLSRGTPISKVRGYALKHELETMPGVVGIGGNISFDNATGNRADALPLTQFYRINEAPQTGIPGVSGPQAWLTPGAFALGGGEMNWVGPWSFAGNTTEPPKSEPPTCPAGEFANTQWECEKCPVGSFQPQEGREECIECSPGQFANRTGQVTCSLCARGTYSRQKGATYCLPCSPGNYSNDLRSSACTPCGKGTFAPTYGMAECLRCQKGWYQDELGQRDCKRCPTTFTTSVEGADNPEQDCICSEDDYYVPSEHKCRSCEEGCINPTGQKSFPPPVGLMYFAKEVPQYDNTSTFRKLDIFRCRNENACPATVPCKKSDVDTAGDGRTGLLGGGIPGNLSGTPEVTQLCALYSDDPFAFATERPRQPGECGDTYEGKFCDVCKEGYFLYKGRCTECGNSRGTFALVLVLFLVALLVAPGMAYCVLNSPARRKSAPFSGFFSVGGQLLNFMQAVALYETLYANAKMSSSGGKRMTEVLSIVLFNLDFMRFECVVGVISSQAFMTKYLIRVLIPSMLCFILVVAYFVSHAIHRIFPAVSPLKANLLFNTYGHFFSAFFISVTRASLELFICNKHPNGRYYLVSDPSLFCYEHEWFQLLPVAILAFLVYCVGFLSFCLWIVRDAPRKFPTVAGFRVRYNFMVSYSRFRADRWYYQFVIRVRGLFLVLALVAGQQPHLQSLFMMLVNMVALAYLVMFWPWPHKVYNVLEMFLLSCLVALSYFVPIFTPQENPHKTVFEGFMMFTAYGPFLALFIAFCYACRRFLKMKRPGYDELKVMTVSRIFRDYIAMCAKMSEDEVESFIFNLNPIDREKVIDTLRLISVEALNTGSLKRLGWIRAPSQMSKVQLHAQDSIMGAYRHYKKEVTTSPELRKKATSKRFSEGDDRMFLNLADDESMAMSAFMSREGTGQMSRLTSKPDTTKQASGLSHAAADNDSNPDTVSEPSAAHKYRAPPDETPSRAAAGGDAARMTHGVSKKSSKKRMSITFKTEDTIHTTRENEPDSSSCDGGRADQQRQDTRMALEQTRTNLASRFESMATETIEANNVATGDDSRSAEERSVGRGGIPTPPYIRDSEGMRALAVNLEDAVDHFQLDDFSLGEE</sequence>
<comment type="subcellular location">
    <subcellularLocation>
        <location evidence="1">Membrane</location>
    </subcellularLocation>
</comment>
<dbReference type="VEuPathDB" id="CryptoDB:Vbra_14366"/>
<name>A0A0G4F2R5_VITBC</name>
<feature type="compositionally biased region" description="Basic residues" evidence="5">
    <location>
        <begin position="1399"/>
        <end position="1408"/>
    </location>
</feature>
<feature type="transmembrane region" description="Helical" evidence="6">
    <location>
        <begin position="1136"/>
        <end position="1153"/>
    </location>
</feature>
<feature type="chain" id="PRO_5005188000" description="Tyrosine-protein kinase ephrin type A/B receptor-like domain-containing protein" evidence="7">
    <location>
        <begin position="27"/>
        <end position="1526"/>
    </location>
</feature>
<dbReference type="PhylomeDB" id="A0A0G4F2R5"/>
<feature type="compositionally biased region" description="Polar residues" evidence="5">
    <location>
        <begin position="1332"/>
        <end position="1351"/>
    </location>
</feature>
<dbReference type="Pfam" id="PF07699">
    <property type="entry name" value="Ephrin_rec_like"/>
    <property type="match status" value="2"/>
</dbReference>
<dbReference type="GO" id="GO:0016020">
    <property type="term" value="C:membrane"/>
    <property type="evidence" value="ECO:0007669"/>
    <property type="project" value="UniProtKB-SubCell"/>
</dbReference>
<evidence type="ECO:0000259" key="9">
    <source>
        <dbReference type="Pfam" id="PF07699"/>
    </source>
</evidence>
<dbReference type="Gene3D" id="2.10.50.10">
    <property type="entry name" value="Tumor Necrosis Factor Receptor, subunit A, domain 2"/>
    <property type="match status" value="3"/>
</dbReference>
<feature type="transmembrane region" description="Helical" evidence="6">
    <location>
        <begin position="939"/>
        <end position="959"/>
    </location>
</feature>
<dbReference type="PANTHER" id="PTHR11319">
    <property type="entry name" value="G PROTEIN-COUPLED RECEPTOR-RELATED"/>
    <property type="match status" value="1"/>
</dbReference>
<feature type="compositionally biased region" description="Basic and acidic residues" evidence="5">
    <location>
        <begin position="1475"/>
        <end position="1485"/>
    </location>
</feature>
<dbReference type="Gene3D" id="3.40.50.2300">
    <property type="match status" value="2"/>
</dbReference>
<dbReference type="InParanoid" id="A0A0G4F2R5"/>
<evidence type="ECO:0000313" key="11">
    <source>
        <dbReference type="Proteomes" id="UP000041254"/>
    </source>
</evidence>
<evidence type="ECO:0000256" key="3">
    <source>
        <dbReference type="ARBA" id="ARBA00022989"/>
    </source>
</evidence>
<feature type="transmembrane region" description="Helical" evidence="6">
    <location>
        <begin position="866"/>
        <end position="886"/>
    </location>
</feature>
<feature type="domain" description="Tyrosine-protein kinase ephrin type A/B receptor-like" evidence="9">
    <location>
        <begin position="542"/>
        <end position="578"/>
    </location>
</feature>
<dbReference type="Pfam" id="PF01094">
    <property type="entry name" value="ANF_receptor"/>
    <property type="match status" value="1"/>
</dbReference>
<evidence type="ECO:0008006" key="12">
    <source>
        <dbReference type="Google" id="ProtNLM"/>
    </source>
</evidence>
<gene>
    <name evidence="10" type="ORF">Vbra_14366</name>
</gene>